<gene>
    <name evidence="2" type="ORF">HAX54_023124</name>
</gene>
<keyword evidence="3" id="KW-1185">Reference proteome</keyword>
<evidence type="ECO:0000313" key="2">
    <source>
        <dbReference type="EMBL" id="MCD7447095.1"/>
    </source>
</evidence>
<evidence type="ECO:0000313" key="3">
    <source>
        <dbReference type="Proteomes" id="UP000823775"/>
    </source>
</evidence>
<accession>A0ABS8RM45</accession>
<name>A0ABS8RM45_DATST</name>
<evidence type="ECO:0000256" key="1">
    <source>
        <dbReference type="SAM" id="MobiDB-lite"/>
    </source>
</evidence>
<proteinExistence type="predicted"/>
<comment type="caution">
    <text evidence="2">The sequence shown here is derived from an EMBL/GenBank/DDBJ whole genome shotgun (WGS) entry which is preliminary data.</text>
</comment>
<dbReference type="EMBL" id="JACEIK010000028">
    <property type="protein sequence ID" value="MCD7447095.1"/>
    <property type="molecule type" value="Genomic_DNA"/>
</dbReference>
<protein>
    <submittedName>
        <fullName evidence="2">Uncharacterized protein</fullName>
    </submittedName>
</protein>
<sequence length="108" mass="11904">METPAGKHRILEVVCAVMTRGMIRNLPIVPSRGHLCIREQYLSKEISEEALTQHSPKNLFLAIFKVMAKKILSKIPSLPSSAYSTDAETRKGASGSSRMALGLNFSME</sequence>
<reference evidence="2 3" key="1">
    <citation type="journal article" date="2021" name="BMC Genomics">
        <title>Datura genome reveals duplications of psychoactive alkaloid biosynthetic genes and high mutation rate following tissue culture.</title>
        <authorList>
            <person name="Rajewski A."/>
            <person name="Carter-House D."/>
            <person name="Stajich J."/>
            <person name="Litt A."/>
        </authorList>
    </citation>
    <scope>NUCLEOTIDE SEQUENCE [LARGE SCALE GENOMIC DNA]</scope>
    <source>
        <strain evidence="2">AR-01</strain>
    </source>
</reference>
<feature type="region of interest" description="Disordered" evidence="1">
    <location>
        <begin position="80"/>
        <end position="108"/>
    </location>
</feature>
<organism evidence="2 3">
    <name type="scientific">Datura stramonium</name>
    <name type="common">Jimsonweed</name>
    <name type="synonym">Common thornapple</name>
    <dbReference type="NCBI Taxonomy" id="4076"/>
    <lineage>
        <taxon>Eukaryota</taxon>
        <taxon>Viridiplantae</taxon>
        <taxon>Streptophyta</taxon>
        <taxon>Embryophyta</taxon>
        <taxon>Tracheophyta</taxon>
        <taxon>Spermatophyta</taxon>
        <taxon>Magnoliopsida</taxon>
        <taxon>eudicotyledons</taxon>
        <taxon>Gunneridae</taxon>
        <taxon>Pentapetalae</taxon>
        <taxon>asterids</taxon>
        <taxon>lamiids</taxon>
        <taxon>Solanales</taxon>
        <taxon>Solanaceae</taxon>
        <taxon>Solanoideae</taxon>
        <taxon>Datureae</taxon>
        <taxon>Datura</taxon>
    </lineage>
</organism>
<dbReference type="Proteomes" id="UP000823775">
    <property type="component" value="Unassembled WGS sequence"/>
</dbReference>